<dbReference type="PANTHER" id="PTHR45339">
    <property type="entry name" value="HYBRID SIGNAL TRANSDUCTION HISTIDINE KINASE J"/>
    <property type="match status" value="1"/>
</dbReference>
<feature type="transmembrane region" description="Helical" evidence="6">
    <location>
        <begin position="34"/>
        <end position="63"/>
    </location>
</feature>
<dbReference type="RefSeq" id="WP_166401245.1">
    <property type="nucleotide sequence ID" value="NZ_JAANHS010000001.1"/>
</dbReference>
<dbReference type="PRINTS" id="PR00344">
    <property type="entry name" value="BCTRLSENSOR"/>
</dbReference>
<dbReference type="Pfam" id="PF00512">
    <property type="entry name" value="HisKA"/>
    <property type="match status" value="1"/>
</dbReference>
<dbReference type="InterPro" id="IPR011006">
    <property type="entry name" value="CheY-like_superfamily"/>
</dbReference>
<feature type="transmembrane region" description="Helical" evidence="6">
    <location>
        <begin position="84"/>
        <end position="105"/>
    </location>
</feature>
<evidence type="ECO:0000256" key="4">
    <source>
        <dbReference type="ARBA" id="ARBA00023012"/>
    </source>
</evidence>
<evidence type="ECO:0000259" key="7">
    <source>
        <dbReference type="PROSITE" id="PS50109"/>
    </source>
</evidence>
<evidence type="ECO:0000256" key="1">
    <source>
        <dbReference type="ARBA" id="ARBA00000085"/>
    </source>
</evidence>
<evidence type="ECO:0000256" key="6">
    <source>
        <dbReference type="SAM" id="Phobius"/>
    </source>
</evidence>
<dbReference type="SUPFAM" id="SSF55874">
    <property type="entry name" value="ATPase domain of HSP90 chaperone/DNA topoisomerase II/histidine kinase"/>
    <property type="match status" value="1"/>
</dbReference>
<feature type="transmembrane region" description="Helical" evidence="6">
    <location>
        <begin position="137"/>
        <end position="158"/>
    </location>
</feature>
<dbReference type="SMART" id="SM00387">
    <property type="entry name" value="HATPase_c"/>
    <property type="match status" value="1"/>
</dbReference>
<keyword evidence="6" id="KW-0472">Membrane</keyword>
<evidence type="ECO:0000313" key="10">
    <source>
        <dbReference type="Proteomes" id="UP001515660"/>
    </source>
</evidence>
<dbReference type="InterPro" id="IPR036890">
    <property type="entry name" value="HATPase_C_sf"/>
</dbReference>
<dbReference type="SUPFAM" id="SSF47384">
    <property type="entry name" value="Homodimeric domain of signal transducing histidine kinase"/>
    <property type="match status" value="1"/>
</dbReference>
<dbReference type="PANTHER" id="PTHR45339:SF1">
    <property type="entry name" value="HYBRID SIGNAL TRANSDUCTION HISTIDINE KINASE J"/>
    <property type="match status" value="1"/>
</dbReference>
<feature type="domain" description="Histidine kinase" evidence="7">
    <location>
        <begin position="214"/>
        <end position="424"/>
    </location>
</feature>
<dbReference type="Gene3D" id="1.10.287.130">
    <property type="match status" value="1"/>
</dbReference>
<reference evidence="9 10" key="1">
    <citation type="journal article" date="2022" name="Microorganisms">
        <title>Genome Sequence and Characterization of a Xanthorhodopsin-Containing, Aerobic Anoxygenic Phototrophic Rhodobacter Species, Isolated from Mesophilic Conditions at Yellowstone National Park.</title>
        <authorList>
            <person name="Kyndt J.A."/>
            <person name="Robertson S."/>
            <person name="Shoffstall I.B."/>
            <person name="Ramaley R.F."/>
            <person name="Meyer T.E."/>
        </authorList>
    </citation>
    <scope>NUCLEOTIDE SEQUENCE [LARGE SCALE GENOMIC DNA]</scope>
    <source>
        <strain evidence="9 10">M37P</strain>
    </source>
</reference>
<dbReference type="PROSITE" id="PS50110">
    <property type="entry name" value="RESPONSE_REGULATORY"/>
    <property type="match status" value="1"/>
</dbReference>
<evidence type="ECO:0000313" key="9">
    <source>
        <dbReference type="EMBL" id="NHB75186.1"/>
    </source>
</evidence>
<dbReference type="EMBL" id="JAANHS010000001">
    <property type="protein sequence ID" value="NHB75186.1"/>
    <property type="molecule type" value="Genomic_DNA"/>
</dbReference>
<evidence type="ECO:0000256" key="3">
    <source>
        <dbReference type="ARBA" id="ARBA00022553"/>
    </source>
</evidence>
<sequence>MPKLPSPSIAEAERVRDELARQYRILRGEFLPRLILVALAYVLCSLFIPPALAAALFCVEIIGEIVSQRLLRGLDPARQPGRHLAYLATLIPMEAAIISAAGMLWLHDDPYAKAISVGIVMGALLHLTSVRSIHLPLGIVGLISAGAVVLGFNTWHWIAGGNWIALGISTLTVLVTFGYTATAMISNNRMHRAGVEAAAAARAANVAKGRFLAQISHELRTPLNAVIGLGEIEAASASGPSRQRLRTIVTSARDLAVMLDDAVDYSALTEGRVAITPRPVAVRAELSANLLVFELQARNQGRDLVVTVERDVPTHLLIDSQRVRQCLGNLVGNALKHSARGPVSVTVRYMRSRLVIDVADQGRGIPEALREKVFEPFFRGSSETPGVGLGLAISRAVARQMSGDLVILPTAQGTTMRLTVLAPEAEAVPQQRELSDLRDCTVLVVDDIATNRLVAGQLLTAIGARFIEAASGPEALQRLEQGGVDAVLLDLMMPGMDGAETLQHIRARHGQRIPVIAMTADILAVREDEALRAALDGFLPKPILPEALREALARVMPGR</sequence>
<name>A0ABX0G230_9RHOB</name>
<dbReference type="Pfam" id="PF02518">
    <property type="entry name" value="HATPase_c"/>
    <property type="match status" value="1"/>
</dbReference>
<accession>A0ABX0G230</accession>
<feature type="modified residue" description="4-aspartylphosphate" evidence="5">
    <location>
        <position position="490"/>
    </location>
</feature>
<dbReference type="InterPro" id="IPR004358">
    <property type="entry name" value="Sig_transdc_His_kin-like_C"/>
</dbReference>
<dbReference type="InterPro" id="IPR005467">
    <property type="entry name" value="His_kinase_dom"/>
</dbReference>
<keyword evidence="10" id="KW-1185">Reference proteome</keyword>
<protein>
    <recommendedName>
        <fullName evidence="2">histidine kinase</fullName>
        <ecNumber evidence="2">2.7.13.3</ecNumber>
    </recommendedName>
</protein>
<evidence type="ECO:0000259" key="8">
    <source>
        <dbReference type="PROSITE" id="PS50110"/>
    </source>
</evidence>
<dbReference type="Gene3D" id="3.30.565.10">
    <property type="entry name" value="Histidine kinase-like ATPase, C-terminal domain"/>
    <property type="match status" value="1"/>
</dbReference>
<comment type="catalytic activity">
    <reaction evidence="1">
        <text>ATP + protein L-histidine = ADP + protein N-phospho-L-histidine.</text>
        <dbReference type="EC" id="2.7.13.3"/>
    </reaction>
</comment>
<feature type="domain" description="Response regulatory" evidence="8">
    <location>
        <begin position="441"/>
        <end position="556"/>
    </location>
</feature>
<proteinExistence type="predicted"/>
<evidence type="ECO:0000256" key="2">
    <source>
        <dbReference type="ARBA" id="ARBA00012438"/>
    </source>
</evidence>
<dbReference type="InterPro" id="IPR036097">
    <property type="entry name" value="HisK_dim/P_sf"/>
</dbReference>
<dbReference type="SMART" id="SM00388">
    <property type="entry name" value="HisKA"/>
    <property type="match status" value="1"/>
</dbReference>
<dbReference type="Gene3D" id="3.40.50.2300">
    <property type="match status" value="1"/>
</dbReference>
<keyword evidence="4" id="KW-0902">Two-component regulatory system</keyword>
<dbReference type="CDD" id="cd17546">
    <property type="entry name" value="REC_hyHK_CKI1_RcsC-like"/>
    <property type="match status" value="1"/>
</dbReference>
<dbReference type="SUPFAM" id="SSF52172">
    <property type="entry name" value="CheY-like"/>
    <property type="match status" value="1"/>
</dbReference>
<keyword evidence="6" id="KW-1133">Transmembrane helix</keyword>
<dbReference type="InterPro" id="IPR001789">
    <property type="entry name" value="Sig_transdc_resp-reg_receiver"/>
</dbReference>
<keyword evidence="6" id="KW-0812">Transmembrane</keyword>
<dbReference type="InterPro" id="IPR003661">
    <property type="entry name" value="HisK_dim/P_dom"/>
</dbReference>
<dbReference type="InterPro" id="IPR003594">
    <property type="entry name" value="HATPase_dom"/>
</dbReference>
<gene>
    <name evidence="9" type="ORF">G8O29_00340</name>
</gene>
<comment type="caution">
    <text evidence="9">The sequence shown here is derived from an EMBL/GenBank/DDBJ whole genome shotgun (WGS) entry which is preliminary data.</text>
</comment>
<dbReference type="Pfam" id="PF00072">
    <property type="entry name" value="Response_reg"/>
    <property type="match status" value="1"/>
</dbReference>
<dbReference type="PROSITE" id="PS50109">
    <property type="entry name" value="HIS_KIN"/>
    <property type="match status" value="1"/>
</dbReference>
<dbReference type="Proteomes" id="UP001515660">
    <property type="component" value="Unassembled WGS sequence"/>
</dbReference>
<organism evidence="9 10">
    <name type="scientific">Rhodobacter calidifons</name>
    <dbReference type="NCBI Taxonomy" id="2715277"/>
    <lineage>
        <taxon>Bacteria</taxon>
        <taxon>Pseudomonadati</taxon>
        <taxon>Pseudomonadota</taxon>
        <taxon>Alphaproteobacteria</taxon>
        <taxon>Rhodobacterales</taxon>
        <taxon>Rhodobacter group</taxon>
        <taxon>Rhodobacter</taxon>
    </lineage>
</organism>
<keyword evidence="3 5" id="KW-0597">Phosphoprotein</keyword>
<dbReference type="SMART" id="SM00448">
    <property type="entry name" value="REC"/>
    <property type="match status" value="1"/>
</dbReference>
<feature type="transmembrane region" description="Helical" evidence="6">
    <location>
        <begin position="111"/>
        <end position="130"/>
    </location>
</feature>
<dbReference type="CDD" id="cd00082">
    <property type="entry name" value="HisKA"/>
    <property type="match status" value="1"/>
</dbReference>
<dbReference type="EC" id="2.7.13.3" evidence="2"/>
<feature type="transmembrane region" description="Helical" evidence="6">
    <location>
        <begin position="164"/>
        <end position="185"/>
    </location>
</feature>
<evidence type="ECO:0000256" key="5">
    <source>
        <dbReference type="PROSITE-ProRule" id="PRU00169"/>
    </source>
</evidence>